<evidence type="ECO:0008006" key="6">
    <source>
        <dbReference type="Google" id="ProtNLM"/>
    </source>
</evidence>
<evidence type="ECO:0000256" key="1">
    <source>
        <dbReference type="ARBA" id="ARBA00004328"/>
    </source>
</evidence>
<dbReference type="EMBL" id="CR378676">
    <property type="protein sequence ID" value="CAG22440.1"/>
    <property type="molecule type" value="Genomic_DNA"/>
</dbReference>
<organism evidence="4 5">
    <name type="scientific">Photobacterium profundum (strain SS9)</name>
    <dbReference type="NCBI Taxonomy" id="298386"/>
    <lineage>
        <taxon>Bacteria</taxon>
        <taxon>Pseudomonadati</taxon>
        <taxon>Pseudomonadota</taxon>
        <taxon>Gammaproteobacteria</taxon>
        <taxon>Vibrionales</taxon>
        <taxon>Vibrionaceae</taxon>
        <taxon>Photobacterium</taxon>
    </lineage>
</organism>
<keyword evidence="3" id="KW-0231">Viral genome packaging</keyword>
<evidence type="ECO:0000313" key="4">
    <source>
        <dbReference type="EMBL" id="CAG22440.1"/>
    </source>
</evidence>
<dbReference type="Proteomes" id="UP000000593">
    <property type="component" value="Chromosome 2"/>
</dbReference>
<dbReference type="eggNOG" id="ENOG502Z7XJ">
    <property type="taxonomic scope" value="Bacteria"/>
</dbReference>
<gene>
    <name evidence="4" type="ordered locus">PBPRB0567</name>
</gene>
<name>Q6LJU0_PHOPR</name>
<dbReference type="Pfam" id="PF12236">
    <property type="entry name" value="Head-tail_con"/>
    <property type="match status" value="1"/>
</dbReference>
<dbReference type="InterPro" id="IPR020991">
    <property type="entry name" value="Connector_podovirus"/>
</dbReference>
<accession>Q6LJU0</accession>
<dbReference type="RefSeq" id="WP_011220657.1">
    <property type="nucleotide sequence ID" value="NC_006371.1"/>
</dbReference>
<dbReference type="STRING" id="298386.PBPRB0567"/>
<evidence type="ECO:0000256" key="3">
    <source>
        <dbReference type="ARBA" id="ARBA00023219"/>
    </source>
</evidence>
<reference evidence="5" key="1">
    <citation type="journal article" date="2005" name="Science">
        <title>Life at depth: Photobacterium profundum genome sequence and expression analysis.</title>
        <authorList>
            <person name="Vezzi A."/>
            <person name="Campanaro S."/>
            <person name="D'Angelo M."/>
            <person name="Simonato F."/>
            <person name="Vitulo N."/>
            <person name="Lauro F.M."/>
            <person name="Cestaro A."/>
            <person name="Malacrida G."/>
            <person name="Simionati B."/>
            <person name="Cannata N."/>
            <person name="Romualdi C."/>
            <person name="Bartlett D.H."/>
            <person name="Valle G."/>
        </authorList>
    </citation>
    <scope>NUCLEOTIDE SEQUENCE [LARGE SCALE GENOMIC DNA]</scope>
    <source>
        <strain evidence="5">ATCC BAA-1253 / SS9</strain>
    </source>
</reference>
<dbReference type="KEGG" id="ppr:PBPRB0567"/>
<sequence length="552" mass="61832">MKTIRQQCDSIFQGLDSDYAPWESHYRELANYIQPRRQRFSKDSVNRGGAHNSNIIDPSATLAMRVAAGGMYSGITNPVTKWLRLNVEDKDLNKYHIVRLYLDTCADLILGMLASSNFYNVVPSMFMDLLTYSGSSVGFEKDPLTVMRFYPNPIGSYRLGIGPRQNVSTHGRKVEYRVSQVVEKFGLDNVSQSIKSAYRSGKYNQLTEIRHLVFDNPDFVPRAFSAVRKPICSIWYDPADDRNPFLRRSGFDEFPFVTPRWEVIGNDTYGSFGPGMLALGSIKGLQKDQRDKYEAQDKMLKPPMVGPSSLKNNPRSLLPGAVTFVDNQQGQQGFTPAFQTNFPLNYQLESIRDTRAIIDSAFFKDLFLAVIDIGKSNTTATEIAARKEEKLLMLGPVLNRFNEEGLDPIVSASFYEMNRRGMLPEPPPELDGVDVNIEYVGLLQQAQKAVGISSIERTVGFIGNLAGVRQDVLDKVDFDSVVDIYTDITGTTPRILFNEQQVKATRDARIQQQQREQMAAMAAPAKDGAEAAKLLSETRTDESNGLSNFLGI</sequence>
<comment type="subcellular location">
    <subcellularLocation>
        <location evidence="1">Virion</location>
    </subcellularLocation>
</comment>
<keyword evidence="5" id="KW-1185">Reference proteome</keyword>
<evidence type="ECO:0000256" key="2">
    <source>
        <dbReference type="ARBA" id="ARBA00022612"/>
    </source>
</evidence>
<protein>
    <recommendedName>
        <fullName evidence="6">Bacteriophage head to tail connecting protein</fullName>
    </recommendedName>
</protein>
<keyword evidence="2" id="KW-1188">Viral release from host cell</keyword>
<dbReference type="HOGENOM" id="CLU_035407_0_0_6"/>
<dbReference type="AlphaFoldDB" id="Q6LJU0"/>
<evidence type="ECO:0000313" key="5">
    <source>
        <dbReference type="Proteomes" id="UP000000593"/>
    </source>
</evidence>
<proteinExistence type="predicted"/>